<dbReference type="Pfam" id="PF01590">
    <property type="entry name" value="GAF"/>
    <property type="match status" value="1"/>
</dbReference>
<evidence type="ECO:0000313" key="10">
    <source>
        <dbReference type="Proteomes" id="UP000595197"/>
    </source>
</evidence>
<dbReference type="Pfam" id="PF02518">
    <property type="entry name" value="HATPase_c"/>
    <property type="match status" value="1"/>
</dbReference>
<keyword evidence="3" id="KW-0597">Phosphoprotein</keyword>
<evidence type="ECO:0000256" key="2">
    <source>
        <dbReference type="ARBA" id="ARBA00012438"/>
    </source>
</evidence>
<dbReference type="EMBL" id="CP067420">
    <property type="protein sequence ID" value="QQP88399.1"/>
    <property type="molecule type" value="Genomic_DNA"/>
</dbReference>
<organism evidence="9 10">
    <name type="scientific">Skermanella cutis</name>
    <dbReference type="NCBI Taxonomy" id="2775420"/>
    <lineage>
        <taxon>Bacteria</taxon>
        <taxon>Pseudomonadati</taxon>
        <taxon>Pseudomonadota</taxon>
        <taxon>Alphaproteobacteria</taxon>
        <taxon>Rhodospirillales</taxon>
        <taxon>Azospirillaceae</taxon>
        <taxon>Skermanella</taxon>
    </lineage>
</organism>
<dbReference type="Gene3D" id="3.30.565.10">
    <property type="entry name" value="Histidine kinase-like ATPase, C-terminal domain"/>
    <property type="match status" value="1"/>
</dbReference>
<dbReference type="Gene3D" id="3.30.450.40">
    <property type="match status" value="1"/>
</dbReference>
<dbReference type="InterPro" id="IPR029016">
    <property type="entry name" value="GAF-like_dom_sf"/>
</dbReference>
<accession>A0ABX7B3J6</accession>
<dbReference type="Pfam" id="PF07568">
    <property type="entry name" value="HisKA_2"/>
    <property type="match status" value="1"/>
</dbReference>
<dbReference type="SUPFAM" id="SSF55874">
    <property type="entry name" value="ATPase domain of HSP90 chaperone/DNA topoisomerase II/histidine kinase"/>
    <property type="match status" value="1"/>
</dbReference>
<sequence>MSDNSFDHERWIRRQSALAEFGRQALLVDDLDALLHEAVVLAAQGLGVGRAKVMERLPGGDRLLMRAAVGWQPGLEGVLVVDAGSRSSGGYTLATGTPVIADDIETETRFDVPQFLREHGIRSLINVIIQGRGDPFGVLEVDSDERRNFNQEDVDFLQSYANILAAAIERRSSNEALSRLAEERAVLLRELQHRVKNNLQIITSLLNMQIRRVGAGEVESQLRIIGSRVETLRVVHDSLFEAGSVERIGLPRYLRTLCESLLAFHGVRAEDVTLDFAADDADAGVDTTVPLGLLINEFIVNSLQHAFSGSGPEGGGRIALRLDRTAPDGARLTLSDDGPGFDRVKASRVGTGLQIMDVLAAQLGGRLAWDGEAWRKKEGARLVLDLPVL</sequence>
<dbReference type="PANTHER" id="PTHR41523:SF8">
    <property type="entry name" value="ETHYLENE RESPONSE SENSOR PROTEIN"/>
    <property type="match status" value="1"/>
</dbReference>
<evidence type="ECO:0000259" key="8">
    <source>
        <dbReference type="PROSITE" id="PS50109"/>
    </source>
</evidence>
<dbReference type="InterPro" id="IPR036890">
    <property type="entry name" value="HATPase_C_sf"/>
</dbReference>
<evidence type="ECO:0000256" key="6">
    <source>
        <dbReference type="ARBA" id="ARBA00022777"/>
    </source>
</evidence>
<keyword evidence="4" id="KW-0808">Transferase</keyword>
<evidence type="ECO:0000256" key="3">
    <source>
        <dbReference type="ARBA" id="ARBA00022553"/>
    </source>
</evidence>
<dbReference type="EC" id="2.7.13.3" evidence="2"/>
<dbReference type="InterPro" id="IPR011495">
    <property type="entry name" value="Sig_transdc_His_kin_sub2_dim/P"/>
</dbReference>
<evidence type="ECO:0000256" key="4">
    <source>
        <dbReference type="ARBA" id="ARBA00022679"/>
    </source>
</evidence>
<comment type="catalytic activity">
    <reaction evidence="1">
        <text>ATP + protein L-histidine = ADP + protein N-phospho-L-histidine.</text>
        <dbReference type="EC" id="2.7.13.3"/>
    </reaction>
</comment>
<feature type="domain" description="Histidine kinase" evidence="8">
    <location>
        <begin position="190"/>
        <end position="389"/>
    </location>
</feature>
<keyword evidence="10" id="KW-1185">Reference proteome</keyword>
<evidence type="ECO:0000256" key="1">
    <source>
        <dbReference type="ARBA" id="ARBA00000085"/>
    </source>
</evidence>
<keyword evidence="5" id="KW-0547">Nucleotide-binding</keyword>
<dbReference type="InterPro" id="IPR003594">
    <property type="entry name" value="HATPase_dom"/>
</dbReference>
<dbReference type="SMART" id="SM00065">
    <property type="entry name" value="GAF"/>
    <property type="match status" value="1"/>
</dbReference>
<dbReference type="PROSITE" id="PS50109">
    <property type="entry name" value="HIS_KIN"/>
    <property type="match status" value="1"/>
</dbReference>
<keyword evidence="6" id="KW-0418">Kinase</keyword>
<protein>
    <recommendedName>
        <fullName evidence="2">histidine kinase</fullName>
        <ecNumber evidence="2">2.7.13.3</ecNumber>
    </recommendedName>
</protein>
<dbReference type="SMART" id="SM00387">
    <property type="entry name" value="HATPase_c"/>
    <property type="match status" value="1"/>
</dbReference>
<evidence type="ECO:0000256" key="5">
    <source>
        <dbReference type="ARBA" id="ARBA00022741"/>
    </source>
</evidence>
<dbReference type="RefSeq" id="WP_201073217.1">
    <property type="nucleotide sequence ID" value="NZ_CP067420.1"/>
</dbReference>
<name>A0ABX7B3J6_9PROT</name>
<proteinExistence type="predicted"/>
<dbReference type="InterPro" id="IPR003018">
    <property type="entry name" value="GAF"/>
</dbReference>
<dbReference type="SUPFAM" id="SSF55781">
    <property type="entry name" value="GAF domain-like"/>
    <property type="match status" value="1"/>
</dbReference>
<dbReference type="PANTHER" id="PTHR41523">
    <property type="entry name" value="TWO-COMPONENT SYSTEM SENSOR PROTEIN"/>
    <property type="match status" value="1"/>
</dbReference>
<keyword evidence="7" id="KW-0067">ATP-binding</keyword>
<evidence type="ECO:0000313" key="9">
    <source>
        <dbReference type="EMBL" id="QQP88399.1"/>
    </source>
</evidence>
<evidence type="ECO:0000256" key="7">
    <source>
        <dbReference type="ARBA" id="ARBA00022840"/>
    </source>
</evidence>
<reference evidence="9" key="1">
    <citation type="submission" date="2021-02" db="EMBL/GenBank/DDBJ databases">
        <title>Skermanella TT6 skin isolate.</title>
        <authorList>
            <person name="Lee K."/>
            <person name="Ganzorig M."/>
        </authorList>
    </citation>
    <scope>NUCLEOTIDE SEQUENCE</scope>
    <source>
        <strain evidence="9">TT6</strain>
    </source>
</reference>
<dbReference type="Proteomes" id="UP000595197">
    <property type="component" value="Chromosome"/>
</dbReference>
<gene>
    <name evidence="9" type="ORF">IGS68_20480</name>
</gene>
<dbReference type="InterPro" id="IPR005467">
    <property type="entry name" value="His_kinase_dom"/>
</dbReference>